<evidence type="ECO:0000256" key="3">
    <source>
        <dbReference type="ARBA" id="ARBA00022729"/>
    </source>
</evidence>
<accession>A0A7U4M343</accession>
<reference evidence="5" key="2">
    <citation type="journal article" date="2017" name="Stand. Genomic Sci.">
        <title>Complete genome sequence of the sulfur-oxidizing chemolithoautotrophic Sulfurovum lithotrophicum 42BKTT.</title>
        <authorList>
            <person name="Jeon W."/>
            <person name="Priscilla L."/>
            <person name="Park G."/>
            <person name="Lee H."/>
            <person name="Lee N."/>
            <person name="Lee D."/>
            <person name="Kwon H."/>
            <person name="Ahn I."/>
            <person name="Lee C."/>
            <person name="Lee H."/>
            <person name="Ahn J."/>
        </authorList>
    </citation>
    <scope>NUCLEOTIDE SEQUENCE [LARGE SCALE GENOMIC DNA]</scope>
    <source>
        <strain evidence="5">ATCC BAA-797 / 42BKT</strain>
    </source>
</reference>
<comment type="similarity">
    <text evidence="1">Belongs to the outer membrane porin (Opr) (TC 1.B.25) family.</text>
</comment>
<evidence type="ECO:0000313" key="5">
    <source>
        <dbReference type="Proteomes" id="UP000034444"/>
    </source>
</evidence>
<evidence type="ECO:0000256" key="1">
    <source>
        <dbReference type="ARBA" id="ARBA00009075"/>
    </source>
</evidence>
<organism evidence="4 5">
    <name type="scientific">Sulfurovum lithotrophicum</name>
    <dbReference type="NCBI Taxonomy" id="206403"/>
    <lineage>
        <taxon>Bacteria</taxon>
        <taxon>Pseudomonadati</taxon>
        <taxon>Campylobacterota</taxon>
        <taxon>Epsilonproteobacteria</taxon>
        <taxon>Campylobacterales</taxon>
        <taxon>Sulfurovaceae</taxon>
        <taxon>Sulfurovum</taxon>
    </lineage>
</organism>
<dbReference type="KEGG" id="slh:YH65_06020"/>
<dbReference type="EMBL" id="CP011308">
    <property type="protein sequence ID" value="AKF25977.1"/>
    <property type="molecule type" value="Genomic_DNA"/>
</dbReference>
<keyword evidence="5" id="KW-1185">Reference proteome</keyword>
<dbReference type="GO" id="GO:0016020">
    <property type="term" value="C:membrane"/>
    <property type="evidence" value="ECO:0007669"/>
    <property type="project" value="InterPro"/>
</dbReference>
<evidence type="ECO:0000313" key="4">
    <source>
        <dbReference type="EMBL" id="AKF25977.1"/>
    </source>
</evidence>
<protein>
    <recommendedName>
        <fullName evidence="6">Outer membrane porin, OprD family</fullName>
    </recommendedName>
</protein>
<dbReference type="PANTHER" id="PTHR34596">
    <property type="entry name" value="CHITOPORIN"/>
    <property type="match status" value="1"/>
</dbReference>
<dbReference type="InterPro" id="IPR005318">
    <property type="entry name" value="OM_porin_bac"/>
</dbReference>
<dbReference type="Gene3D" id="2.40.160.10">
    <property type="entry name" value="Porin"/>
    <property type="match status" value="1"/>
</dbReference>
<evidence type="ECO:0008006" key="6">
    <source>
        <dbReference type="Google" id="ProtNLM"/>
    </source>
</evidence>
<name>A0A7U4M343_9BACT</name>
<dbReference type="GO" id="GO:0015288">
    <property type="term" value="F:porin activity"/>
    <property type="evidence" value="ECO:0007669"/>
    <property type="project" value="TreeGrafter"/>
</dbReference>
<keyword evidence="2" id="KW-0813">Transport</keyword>
<dbReference type="InterPro" id="IPR023614">
    <property type="entry name" value="Porin_dom_sf"/>
</dbReference>
<dbReference type="PANTHER" id="PTHR34596:SF2">
    <property type="entry name" value="CHITOPORIN"/>
    <property type="match status" value="1"/>
</dbReference>
<proteinExistence type="inferred from homology"/>
<gene>
    <name evidence="4" type="ORF">YH65_06020</name>
</gene>
<sequence>MGIAYAHDEASTDGNVNHGSVAEVINDGDDSNGEIFGQARSFYVDRTYSYATKPDNNRNSWAIGGYIGYKTPVMSGFSAAAAVYGTYGFDIHDQSLEDDFRDGLGVTRYDPSLQGYNGDNYAFIGQAYLNYKTDNTNLKAGRMRLDTPLAGADDARMLPNLFEAALVSNTDIENTTLIAGHVFRETVGTFANVYMPHDRTKAGSMLALHSGYGLGAELGLSGDFVNMGTIALGDETQTGLDNSTAGVTAIAAIYSGIEGLKLQAWDYIGWDILNALYLQADYNFKVNEDVNMFVAGQYINESDIGSYLERLTGAGISSNYGAAKIGVKYAGLTAYAAYSISGDASGPANLGTITPWGGMPAFTQGMVTRHQFFADTDAWKVAATYNFKDMGLNLKATVYYTSFDVGADNAYSPGNSWTATEPGFDFIYTPESVKGLQLRFRGNFPDDFSSSGTGWDEYRLIANYNF</sequence>
<evidence type="ECO:0000256" key="2">
    <source>
        <dbReference type="ARBA" id="ARBA00022448"/>
    </source>
</evidence>
<dbReference type="Proteomes" id="UP000034444">
    <property type="component" value="Chromosome"/>
</dbReference>
<dbReference type="Pfam" id="PF03573">
    <property type="entry name" value="OprD"/>
    <property type="match status" value="1"/>
</dbReference>
<reference evidence="4 5" key="1">
    <citation type="submission" date="2015-04" db="EMBL/GenBank/DDBJ databases">
        <title>Complete genome sequence of Sulfurovum lithotrophicum ATCC BAA-797T.</title>
        <authorList>
            <person name="Ahn J."/>
            <person name="Park G."/>
            <person name="Jeon W."/>
            <person name="Jang Y."/>
            <person name="Jang M."/>
            <person name="Lee H."/>
            <person name="Lee H."/>
        </authorList>
    </citation>
    <scope>NUCLEOTIDE SEQUENCE [LARGE SCALE GENOMIC DNA]</scope>
    <source>
        <strain evidence="5">ATCC BAA-797 / 42BKT</strain>
    </source>
</reference>
<dbReference type="AlphaFoldDB" id="A0A7U4M343"/>
<keyword evidence="3" id="KW-0732">Signal</keyword>